<dbReference type="Gene3D" id="2.60.120.10">
    <property type="entry name" value="Jelly Rolls"/>
    <property type="match status" value="1"/>
</dbReference>
<dbReference type="GeneID" id="108018276"/>
<dbReference type="SUPFAM" id="SSF51206">
    <property type="entry name" value="cAMP-binding domain-like"/>
    <property type="match status" value="2"/>
</dbReference>
<dbReference type="AlphaFoldDB" id="A0AB40A9D3"/>
<name>A0AB40A9D3_DROSZ</name>
<keyword evidence="2" id="KW-1185">Reference proteome</keyword>
<accession>A0AB40A9D3</accession>
<reference evidence="3" key="1">
    <citation type="submission" date="2025-08" db="UniProtKB">
        <authorList>
            <consortium name="RefSeq"/>
        </authorList>
    </citation>
    <scope>IDENTIFICATION</scope>
</reference>
<organism evidence="2 3">
    <name type="scientific">Drosophila suzukii</name>
    <name type="common">Spotted-wing drosophila fruit fly</name>
    <dbReference type="NCBI Taxonomy" id="28584"/>
    <lineage>
        <taxon>Eukaryota</taxon>
        <taxon>Metazoa</taxon>
        <taxon>Ecdysozoa</taxon>
        <taxon>Arthropoda</taxon>
        <taxon>Hexapoda</taxon>
        <taxon>Insecta</taxon>
        <taxon>Pterygota</taxon>
        <taxon>Neoptera</taxon>
        <taxon>Endopterygota</taxon>
        <taxon>Diptera</taxon>
        <taxon>Brachycera</taxon>
        <taxon>Muscomorpha</taxon>
        <taxon>Ephydroidea</taxon>
        <taxon>Drosophilidae</taxon>
        <taxon>Drosophila</taxon>
        <taxon>Sophophora</taxon>
    </lineage>
</organism>
<dbReference type="RefSeq" id="XP_036674147.3">
    <property type="nucleotide sequence ID" value="XM_036818252.3"/>
</dbReference>
<proteinExistence type="predicted"/>
<dbReference type="PANTHER" id="PTHR23011">
    <property type="entry name" value="CYCLIC NUCLEOTIDE-BINDING DOMAIN CONTAINING PROTEIN"/>
    <property type="match status" value="1"/>
</dbReference>
<sequence length="588" mass="67250">MQRRLKTAAELKRIQALKALFKKVVRMVSFNDPWKESDYDPRISANVPRNVSNRVRTKRKSGFLSAADKSLIRTPHAIRTISERMKLCTMFAKFRCLVRFTPKIRARLVPVARFMPVDAGRKIIRQSDVPITVFFILTGEVHMFRDEVGQEADKVIQGILGPGDMIGDVELLEGIKRTHTFKTASYCELLVLFDYDFAPILGPYMTKIWDEKKKALKALDYFDFLGNDQIVEACRFGKLKQFDPLDTIFCEDIGSMTNVHFVLSGECLILQCLNMKVSLKKGKKFFELMPTSAGDVSQMFRKGVRSTFSTQTKLNSVAVSKVDLDLVESSSSSFKENGPINIRNRTMRKMRLQDIAKSCGLIKSMHVPKPRFTWRRSTYHKSIISASSDAANDFIDEDMYEDFWEMYEDEIESSSSTSEDLDSIVNQVFRTAPAFDSFVGSASDEREVFSPFFSSSSSSSEESSAPTFESHFIDVGTITFGGIFGLGEKMEHRVVMARSTVQCLILPRFFLLEKKQNPGNIWERRLLYMECMIPSREALFAHYLKSCEWKKFKNDFIRETLKPSDNDCTHVDDIPIICKIVESSEDFN</sequence>
<dbReference type="Proteomes" id="UP001652628">
    <property type="component" value="Chromosome 3"/>
</dbReference>
<dbReference type="InterPro" id="IPR018490">
    <property type="entry name" value="cNMP-bd_dom_sf"/>
</dbReference>
<feature type="domain" description="Cyclic nucleotide-binding" evidence="1">
    <location>
        <begin position="96"/>
        <end position="203"/>
    </location>
</feature>
<dbReference type="CDD" id="cd00038">
    <property type="entry name" value="CAP_ED"/>
    <property type="match status" value="1"/>
</dbReference>
<protein>
    <submittedName>
        <fullName evidence="3">Uncharacterized protein isoform X1</fullName>
    </submittedName>
</protein>
<dbReference type="InterPro" id="IPR000595">
    <property type="entry name" value="cNMP-bd_dom"/>
</dbReference>
<dbReference type="PROSITE" id="PS50042">
    <property type="entry name" value="CNMP_BINDING_3"/>
    <property type="match status" value="1"/>
</dbReference>
<gene>
    <name evidence="3" type="primary">LOC108018276</name>
</gene>
<dbReference type="SMART" id="SM00100">
    <property type="entry name" value="cNMP"/>
    <property type="match status" value="1"/>
</dbReference>
<evidence type="ECO:0000313" key="3">
    <source>
        <dbReference type="RefSeq" id="XP_036674147.3"/>
    </source>
</evidence>
<evidence type="ECO:0000313" key="2">
    <source>
        <dbReference type="Proteomes" id="UP001652628"/>
    </source>
</evidence>
<dbReference type="Pfam" id="PF00027">
    <property type="entry name" value="cNMP_binding"/>
    <property type="match status" value="1"/>
</dbReference>
<dbReference type="InterPro" id="IPR014710">
    <property type="entry name" value="RmlC-like_jellyroll"/>
</dbReference>
<evidence type="ECO:0000259" key="1">
    <source>
        <dbReference type="PROSITE" id="PS50042"/>
    </source>
</evidence>
<dbReference type="PANTHER" id="PTHR23011:SF41">
    <property type="entry name" value="CYCLIC NUCLEOTIDE-BINDING DOMAIN-CONTAINING PROTEIN"/>
    <property type="match status" value="1"/>
</dbReference>